<feature type="compositionally biased region" description="Basic and acidic residues" evidence="2">
    <location>
        <begin position="321"/>
        <end position="336"/>
    </location>
</feature>
<dbReference type="PANTHER" id="PTHR38133:SF1">
    <property type="entry name" value="SLR1429 PROTEIN"/>
    <property type="match status" value="1"/>
</dbReference>
<evidence type="ECO:0000256" key="2">
    <source>
        <dbReference type="SAM" id="MobiDB-lite"/>
    </source>
</evidence>
<name>A0A1V4ADV3_9ACTN</name>
<dbReference type="PROSITE" id="PS50966">
    <property type="entry name" value="ZF_SWIM"/>
    <property type="match status" value="1"/>
</dbReference>
<feature type="domain" description="SWIM-type" evidence="3">
    <location>
        <begin position="554"/>
        <end position="589"/>
    </location>
</feature>
<feature type="compositionally biased region" description="Basic and acidic residues" evidence="2">
    <location>
        <begin position="347"/>
        <end position="389"/>
    </location>
</feature>
<feature type="compositionally biased region" description="Low complexity" evidence="2">
    <location>
        <begin position="262"/>
        <end position="272"/>
    </location>
</feature>
<evidence type="ECO:0000313" key="4">
    <source>
        <dbReference type="EMBL" id="OON81663.1"/>
    </source>
</evidence>
<dbReference type="InterPro" id="IPR007527">
    <property type="entry name" value="Znf_SWIM"/>
</dbReference>
<feature type="region of interest" description="Disordered" evidence="2">
    <location>
        <begin position="643"/>
        <end position="670"/>
    </location>
</feature>
<feature type="compositionally biased region" description="Pro residues" evidence="2">
    <location>
        <begin position="406"/>
        <end position="418"/>
    </location>
</feature>
<protein>
    <recommendedName>
        <fullName evidence="3">SWIM-type domain-containing protein</fullName>
    </recommendedName>
</protein>
<proteinExistence type="predicted"/>
<feature type="compositionally biased region" description="Pro residues" evidence="2">
    <location>
        <begin position="647"/>
        <end position="665"/>
    </location>
</feature>
<sequence>MSPEEPDKEEQAAGATEAESGPAGGAEAESGPAEGATAAGGERPADRVRAQIRGLRSAEPRSPRPEDRRRPGRTGPERGEPESDAELPRTPADRVRAQIRRPKDAERLGRAERAETADDDGVERDSPNSPSAPGELKAPNTPTPPASEGEADSGPGLADRSGASPAEVAESPADRVRSQIRGLQRTGRHPERRGHRRGRRAAEILHPTTGPQAKEAPDGLSRGDGDDETGVADERPDSADAHGPVGRAVRVPGEGAEAEPFPGSGATAAAGSRAGGGEPREGTREEAAEGARGRVRPGADSPAASGPVRLGAAETALSRWRRSDEPDPSDPSDRCDPSAPSDTEAGADGRDHENQENHGDHGDHENYGDHGDHPDDRRDRDRRRSDRRTPAFGGETPRPERHSPSAPAPAPAPAPASAPKPASAPASVSTAGDLRRTFPAPPAGDGGRSGEEAARTWWGRAWVDALEDLSTDAGRLERGRGYADAGQVAAITVTPGQVLAYVHGGRARPYRARIRLRTLSDDAWDRFLDAVAERPAQLAALLEKEMPRSLATGAGAGLAPGPGDLDPDCTCPDPGRPCKHAAALCYRTAALLDADPFVLLLMRGRGEHDVLDALARRNAHRAARRQDDSAGFPGVGAAEALTSRVPGPLPVPLPPLPHPEQPPAYPAASGGPDPLALDQLATDAAARAYTLLTTGQDPVAGLDLWRDAVRLAAARPGSGLTSASRALYGSLAGAAGTTPNELARAVAAWRQGGPAALDVLEESWDPPAGPFDRARPALLALGLTPFRPSHNRLTQPEGRIQLRLGREGQWYAYESEPGSDDWWPRGTPDPDPAVALRAVTEAPGDR</sequence>
<feature type="compositionally biased region" description="Basic and acidic residues" evidence="2">
    <location>
        <begin position="91"/>
        <end position="116"/>
    </location>
</feature>
<accession>A0A1V4ADV3</accession>
<organism evidence="4 5">
    <name type="scientific">Streptomyces tsukubensis</name>
    <dbReference type="NCBI Taxonomy" id="83656"/>
    <lineage>
        <taxon>Bacteria</taxon>
        <taxon>Bacillati</taxon>
        <taxon>Actinomycetota</taxon>
        <taxon>Actinomycetes</taxon>
        <taxon>Kitasatosporales</taxon>
        <taxon>Streptomycetaceae</taxon>
        <taxon>Streptomyces</taxon>
    </lineage>
</organism>
<dbReference type="Proteomes" id="UP000190539">
    <property type="component" value="Unassembled WGS sequence"/>
</dbReference>
<dbReference type="STRING" id="83656.B1H18_05790"/>
<comment type="caution">
    <text evidence="4">The sequence shown here is derived from an EMBL/GenBank/DDBJ whole genome shotgun (WGS) entry which is preliminary data.</text>
</comment>
<evidence type="ECO:0000259" key="3">
    <source>
        <dbReference type="PROSITE" id="PS50966"/>
    </source>
</evidence>
<keyword evidence="1" id="KW-0863">Zinc-finger</keyword>
<dbReference type="PANTHER" id="PTHR38133">
    <property type="entry name" value="SLR1429 PROTEIN"/>
    <property type="match status" value="1"/>
</dbReference>
<reference evidence="4 5" key="1">
    <citation type="submission" date="2017-02" db="EMBL/GenBank/DDBJ databases">
        <title>Draft Genome Sequence of Streptomyces tsukubaensis F601, a Producer of the immunosuppressant tacrolimus FK506.</title>
        <authorList>
            <person name="Zong G."/>
            <person name="Zhong C."/>
            <person name="Fu J."/>
            <person name="Qin R."/>
            <person name="Cao G."/>
        </authorList>
    </citation>
    <scope>NUCLEOTIDE SEQUENCE [LARGE SCALE GENOMIC DNA]</scope>
    <source>
        <strain evidence="4 5">F601</strain>
    </source>
</reference>
<evidence type="ECO:0000256" key="1">
    <source>
        <dbReference type="PROSITE-ProRule" id="PRU00325"/>
    </source>
</evidence>
<feature type="compositionally biased region" description="Basic and acidic residues" evidence="2">
    <location>
        <begin position="278"/>
        <end position="292"/>
    </location>
</feature>
<feature type="compositionally biased region" description="Basic residues" evidence="2">
    <location>
        <begin position="186"/>
        <end position="199"/>
    </location>
</feature>
<dbReference type="OrthoDB" id="188274at2"/>
<dbReference type="EMBL" id="MVFC01000003">
    <property type="protein sequence ID" value="OON81663.1"/>
    <property type="molecule type" value="Genomic_DNA"/>
</dbReference>
<feature type="region of interest" description="Disordered" evidence="2">
    <location>
        <begin position="1"/>
        <end position="452"/>
    </location>
</feature>
<dbReference type="RefSeq" id="WP_077965406.1">
    <property type="nucleotide sequence ID" value="NZ_CP045178.1"/>
</dbReference>
<feature type="compositionally biased region" description="Basic and acidic residues" evidence="2">
    <location>
        <begin position="56"/>
        <end position="81"/>
    </location>
</feature>
<feature type="compositionally biased region" description="Basic and acidic residues" evidence="2">
    <location>
        <begin position="215"/>
        <end position="224"/>
    </location>
</feature>
<keyword evidence="1" id="KW-0479">Metal-binding</keyword>
<gene>
    <name evidence="4" type="ORF">B1H18_05790</name>
</gene>
<keyword evidence="5" id="KW-1185">Reference proteome</keyword>
<dbReference type="AlphaFoldDB" id="A0A1V4ADV3"/>
<feature type="compositionally biased region" description="Low complexity" evidence="2">
    <location>
        <begin position="12"/>
        <end position="42"/>
    </location>
</feature>
<keyword evidence="1" id="KW-0862">Zinc</keyword>
<dbReference type="GO" id="GO:0008270">
    <property type="term" value="F:zinc ion binding"/>
    <property type="evidence" value="ECO:0007669"/>
    <property type="project" value="UniProtKB-KW"/>
</dbReference>
<dbReference type="Pfam" id="PF04434">
    <property type="entry name" value="SWIM"/>
    <property type="match status" value="1"/>
</dbReference>
<evidence type="ECO:0000313" key="5">
    <source>
        <dbReference type="Proteomes" id="UP000190539"/>
    </source>
</evidence>